<dbReference type="GO" id="GO:0005829">
    <property type="term" value="C:cytosol"/>
    <property type="evidence" value="ECO:0007669"/>
    <property type="project" value="TreeGrafter"/>
</dbReference>
<evidence type="ECO:0000313" key="5">
    <source>
        <dbReference type="Proteomes" id="UP000044071"/>
    </source>
</evidence>
<sequence length="181" mass="20172">MKSICVYLGATPGNRRDIEQAVTTLGKEIAKTQLTLIYGGSSTGMMGLLARTVKENQGKAIGITTTHLMHLEKPLDILDELQVTESMQERKKMMQHRADMFLVMPGGLGTLEEAFETWNAIKIGLLKKPIGFFNIDGYFNELFAFVNTVIEAGFMTKKHQEIPIISSDIHQLIAELRQGCL</sequence>
<keyword evidence="3" id="KW-0378">Hydrolase</keyword>
<dbReference type="GO" id="GO:0008714">
    <property type="term" value="F:AMP nucleosidase activity"/>
    <property type="evidence" value="ECO:0007669"/>
    <property type="project" value="UniProtKB-EC"/>
</dbReference>
<comment type="similarity">
    <text evidence="2 3">Belongs to the LOG family.</text>
</comment>
<keyword evidence="5" id="KW-1185">Reference proteome</keyword>
<comment type="catalytic activity">
    <reaction evidence="1">
        <text>AMP + H2O = D-ribose 5-phosphate + adenine</text>
        <dbReference type="Rhea" id="RHEA:20129"/>
        <dbReference type="ChEBI" id="CHEBI:15377"/>
        <dbReference type="ChEBI" id="CHEBI:16708"/>
        <dbReference type="ChEBI" id="CHEBI:78346"/>
        <dbReference type="ChEBI" id="CHEBI:456215"/>
        <dbReference type="EC" id="3.2.2.4"/>
    </reaction>
</comment>
<dbReference type="Pfam" id="PF03641">
    <property type="entry name" value="Lysine_decarbox"/>
    <property type="match status" value="1"/>
</dbReference>
<keyword evidence="3" id="KW-0203">Cytokinin biosynthesis</keyword>
<dbReference type="InterPro" id="IPR005269">
    <property type="entry name" value="LOG"/>
</dbReference>
<dbReference type="AlphaFoldDB" id="A0A078L0Q4"/>
<dbReference type="InterPro" id="IPR031100">
    <property type="entry name" value="LOG_fam"/>
</dbReference>
<evidence type="ECO:0000256" key="2">
    <source>
        <dbReference type="ARBA" id="ARBA00006763"/>
    </source>
</evidence>
<evidence type="ECO:0000256" key="1">
    <source>
        <dbReference type="ARBA" id="ARBA00000274"/>
    </source>
</evidence>
<dbReference type="GO" id="GO:0009691">
    <property type="term" value="P:cytokinin biosynthetic process"/>
    <property type="evidence" value="ECO:0007669"/>
    <property type="project" value="UniProtKB-UniRule"/>
</dbReference>
<dbReference type="EMBL" id="CCSB01000002">
    <property type="protein sequence ID" value="CDZ77593.1"/>
    <property type="molecule type" value="Genomic_DNA"/>
</dbReference>
<dbReference type="PANTHER" id="PTHR31223:SF70">
    <property type="entry name" value="LOG FAMILY PROTEIN YJL055W"/>
    <property type="match status" value="1"/>
</dbReference>
<accession>A0A078L0Q4</accession>
<dbReference type="SUPFAM" id="SSF102405">
    <property type="entry name" value="MCP/YpsA-like"/>
    <property type="match status" value="1"/>
</dbReference>
<dbReference type="Proteomes" id="UP000044071">
    <property type="component" value="Unassembled WGS sequence"/>
</dbReference>
<dbReference type="OrthoDB" id="9801098at2"/>
<evidence type="ECO:0000256" key="3">
    <source>
        <dbReference type="RuleBase" id="RU363015"/>
    </source>
</evidence>
<dbReference type="eggNOG" id="COG1611">
    <property type="taxonomic scope" value="Bacteria"/>
</dbReference>
<dbReference type="RefSeq" id="WP_043874100.1">
    <property type="nucleotide sequence ID" value="NZ_CCVW01000002.1"/>
</dbReference>
<dbReference type="NCBIfam" id="TIGR00730">
    <property type="entry name" value="Rossman fold protein, TIGR00730 family"/>
    <property type="match status" value="1"/>
</dbReference>
<evidence type="ECO:0000313" key="4">
    <source>
        <dbReference type="EMBL" id="CDZ77593.1"/>
    </source>
</evidence>
<organism evidence="4 5">
    <name type="scientific">Legionella massiliensis</name>
    <dbReference type="NCBI Taxonomy" id="1034943"/>
    <lineage>
        <taxon>Bacteria</taxon>
        <taxon>Pseudomonadati</taxon>
        <taxon>Pseudomonadota</taxon>
        <taxon>Gammaproteobacteria</taxon>
        <taxon>Legionellales</taxon>
        <taxon>Legionellaceae</taxon>
        <taxon>Legionella</taxon>
    </lineage>
</organism>
<protein>
    <recommendedName>
        <fullName evidence="3">Cytokinin riboside 5'-monophosphate phosphoribohydrolase</fullName>
        <ecNumber evidence="3">3.2.2.n1</ecNumber>
    </recommendedName>
</protein>
<proteinExistence type="inferred from homology"/>
<dbReference type="STRING" id="1034943.BN59_01877"/>
<gene>
    <name evidence="4" type="primary">yvdD_2</name>
    <name evidence="4" type="ORF">BN59_01877</name>
</gene>
<dbReference type="PANTHER" id="PTHR31223">
    <property type="entry name" value="LOG FAMILY PROTEIN YJL055W"/>
    <property type="match status" value="1"/>
</dbReference>
<dbReference type="Gene3D" id="3.40.50.450">
    <property type="match status" value="1"/>
</dbReference>
<dbReference type="EC" id="3.2.2.n1" evidence="3"/>
<reference evidence="4 5" key="1">
    <citation type="submission" date="2014-06" db="EMBL/GenBank/DDBJ databases">
        <authorList>
            <person name="Urmite Genomes Urmite Genomes"/>
        </authorList>
    </citation>
    <scope>NUCLEOTIDE SEQUENCE [LARGE SCALE GENOMIC DNA]</scope>
</reference>
<name>A0A078L0Q4_9GAMM</name>